<dbReference type="Proteomes" id="UP000317557">
    <property type="component" value="Unassembled WGS sequence"/>
</dbReference>
<dbReference type="AlphaFoldDB" id="A0A521BSK3"/>
<proteinExistence type="predicted"/>
<dbReference type="EMBL" id="FXTP01000003">
    <property type="protein sequence ID" value="SMO50035.1"/>
    <property type="molecule type" value="Genomic_DNA"/>
</dbReference>
<reference evidence="1 2" key="1">
    <citation type="submission" date="2017-05" db="EMBL/GenBank/DDBJ databases">
        <authorList>
            <person name="Varghese N."/>
            <person name="Submissions S."/>
        </authorList>
    </citation>
    <scope>NUCLEOTIDE SEQUENCE [LARGE SCALE GENOMIC DNA]</scope>
    <source>
        <strain evidence="1 2">DSM 21985</strain>
    </source>
</reference>
<organism evidence="1 2">
    <name type="scientific">Gracilimonas mengyeensis</name>
    <dbReference type="NCBI Taxonomy" id="1302730"/>
    <lineage>
        <taxon>Bacteria</taxon>
        <taxon>Pseudomonadati</taxon>
        <taxon>Balneolota</taxon>
        <taxon>Balneolia</taxon>
        <taxon>Balneolales</taxon>
        <taxon>Balneolaceae</taxon>
        <taxon>Gracilimonas</taxon>
    </lineage>
</organism>
<accession>A0A521BSK3</accession>
<keyword evidence="2" id="KW-1185">Reference proteome</keyword>
<protein>
    <submittedName>
        <fullName evidence="1">Uncharacterized protein</fullName>
    </submittedName>
</protein>
<sequence>MISLTNSAIFIVDSRTVVSFVMEIDENGLMHD</sequence>
<evidence type="ECO:0000313" key="1">
    <source>
        <dbReference type="EMBL" id="SMO50035.1"/>
    </source>
</evidence>
<evidence type="ECO:0000313" key="2">
    <source>
        <dbReference type="Proteomes" id="UP000317557"/>
    </source>
</evidence>
<name>A0A521BSK3_9BACT</name>
<gene>
    <name evidence="1" type="ORF">SAMN06265219_10339</name>
</gene>